<evidence type="ECO:0000313" key="2">
    <source>
        <dbReference type="Proteomes" id="UP000472267"/>
    </source>
</evidence>
<dbReference type="OMA" id="LLSSWAC"/>
<dbReference type="Proteomes" id="UP000472267">
    <property type="component" value="Chromosome 1"/>
</dbReference>
<proteinExistence type="predicted"/>
<reference evidence="1" key="2">
    <citation type="submission" date="2025-08" db="UniProtKB">
        <authorList>
            <consortium name="Ensembl"/>
        </authorList>
    </citation>
    <scope>IDENTIFICATION</scope>
</reference>
<name>A0A672FPI9_SALFA</name>
<reference evidence="1" key="1">
    <citation type="submission" date="2019-06" db="EMBL/GenBank/DDBJ databases">
        <authorList>
            <consortium name="Wellcome Sanger Institute Data Sharing"/>
        </authorList>
    </citation>
    <scope>NUCLEOTIDE SEQUENCE [LARGE SCALE GENOMIC DNA]</scope>
</reference>
<protein>
    <submittedName>
        <fullName evidence="1">Uncharacterized protein</fullName>
    </submittedName>
</protein>
<reference evidence="1" key="3">
    <citation type="submission" date="2025-09" db="UniProtKB">
        <authorList>
            <consortium name="Ensembl"/>
        </authorList>
    </citation>
    <scope>IDENTIFICATION</scope>
</reference>
<organism evidence="1 2">
    <name type="scientific">Salarias fasciatus</name>
    <name type="common">Jewelled blenny</name>
    <name type="synonym">Blennius fasciatus</name>
    <dbReference type="NCBI Taxonomy" id="181472"/>
    <lineage>
        <taxon>Eukaryota</taxon>
        <taxon>Metazoa</taxon>
        <taxon>Chordata</taxon>
        <taxon>Craniata</taxon>
        <taxon>Vertebrata</taxon>
        <taxon>Euteleostomi</taxon>
        <taxon>Actinopterygii</taxon>
        <taxon>Neopterygii</taxon>
        <taxon>Teleostei</taxon>
        <taxon>Neoteleostei</taxon>
        <taxon>Acanthomorphata</taxon>
        <taxon>Ovalentaria</taxon>
        <taxon>Blenniimorphae</taxon>
        <taxon>Blenniiformes</taxon>
        <taxon>Blennioidei</taxon>
        <taxon>Blenniidae</taxon>
        <taxon>Salariinae</taxon>
        <taxon>Salarias</taxon>
    </lineage>
</organism>
<keyword evidence="2" id="KW-1185">Reference proteome</keyword>
<accession>A0A672FPI9</accession>
<evidence type="ECO:0000313" key="1">
    <source>
        <dbReference type="Ensembl" id="ENSSFAP00005007912.1"/>
    </source>
</evidence>
<dbReference type="InParanoid" id="A0A672FPI9"/>
<dbReference type="AlphaFoldDB" id="A0A672FPI9"/>
<sequence length="105" mass="11728">MGPPTQHHRKEFSLPTCVTSSGMLVPYLSLSLLSSGVSWSNVLASSFPRKASWSYWKLLLSSWACLLSSGSWRTLSLRRVGFERTTAEHRSSTHTELGLKLKPHP</sequence>
<dbReference type="Ensembl" id="ENSSFAT00005008311.1">
    <property type="protein sequence ID" value="ENSSFAP00005007912.1"/>
    <property type="gene ID" value="ENSSFAG00005004663.1"/>
</dbReference>